<organism evidence="10 11">
    <name type="scientific">Flaviaesturariibacter amylovorans</name>
    <dbReference type="NCBI Taxonomy" id="1084520"/>
    <lineage>
        <taxon>Bacteria</taxon>
        <taxon>Pseudomonadati</taxon>
        <taxon>Bacteroidota</taxon>
        <taxon>Chitinophagia</taxon>
        <taxon>Chitinophagales</taxon>
        <taxon>Chitinophagaceae</taxon>
        <taxon>Flaviaestuariibacter</taxon>
    </lineage>
</organism>
<dbReference type="PANTHER" id="PTHR48111">
    <property type="entry name" value="REGULATOR OF RPOS"/>
    <property type="match status" value="1"/>
</dbReference>
<protein>
    <submittedName>
        <fullName evidence="10">Response regulator transcription factor</fullName>
    </submittedName>
</protein>
<dbReference type="InterPro" id="IPR001867">
    <property type="entry name" value="OmpR/PhoB-type_DNA-bd"/>
</dbReference>
<evidence type="ECO:0000313" key="10">
    <source>
        <dbReference type="EMBL" id="GAA4343731.1"/>
    </source>
</evidence>
<evidence type="ECO:0000313" key="11">
    <source>
        <dbReference type="Proteomes" id="UP001501725"/>
    </source>
</evidence>
<feature type="domain" description="OmpR/PhoB-type" evidence="9">
    <location>
        <begin position="144"/>
        <end position="242"/>
    </location>
</feature>
<name>A0ABP8HSG8_9BACT</name>
<keyword evidence="1 6" id="KW-0597">Phosphoprotein</keyword>
<dbReference type="PROSITE" id="PS50110">
    <property type="entry name" value="RESPONSE_REGULATORY"/>
    <property type="match status" value="1"/>
</dbReference>
<dbReference type="EMBL" id="BAABGY010000018">
    <property type="protein sequence ID" value="GAA4343731.1"/>
    <property type="molecule type" value="Genomic_DNA"/>
</dbReference>
<sequence length="249" mass="27830">MTLPYPYPATTQTIRLLLVEDEPDVASVIKRALEESGYDVTVAPDGPSALGCLDSFSYDVYLFDIMIPGGSGLELCRRCRHARPDSAILLLTALGSTDNVVMGLDSGADDYLTKPFQLAELHARIRSLLRRRPRHDAAPAAASPGTLAFGGIVLDLNEKIVRGSRRASALTATEYRLLEYFLRNPRRVCSRIDILEQVWGYDMQLNTKVVDVYVNYLRRKLEKVHDVRLIQTVVGMGYILKEERDADSN</sequence>
<comment type="caution">
    <text evidence="10">The sequence shown here is derived from an EMBL/GenBank/DDBJ whole genome shotgun (WGS) entry which is preliminary data.</text>
</comment>
<gene>
    <name evidence="10" type="ORF">GCM10023184_44200</name>
</gene>
<dbReference type="PROSITE" id="PS51755">
    <property type="entry name" value="OMPR_PHOB"/>
    <property type="match status" value="1"/>
</dbReference>
<dbReference type="Gene3D" id="3.40.50.2300">
    <property type="match status" value="1"/>
</dbReference>
<dbReference type="InterPro" id="IPR039420">
    <property type="entry name" value="WalR-like"/>
</dbReference>
<dbReference type="Proteomes" id="UP001501725">
    <property type="component" value="Unassembled WGS sequence"/>
</dbReference>
<dbReference type="SUPFAM" id="SSF46894">
    <property type="entry name" value="C-terminal effector domain of the bipartite response regulators"/>
    <property type="match status" value="1"/>
</dbReference>
<feature type="modified residue" description="4-aspartylphosphate" evidence="6">
    <location>
        <position position="64"/>
    </location>
</feature>
<evidence type="ECO:0000256" key="6">
    <source>
        <dbReference type="PROSITE-ProRule" id="PRU00169"/>
    </source>
</evidence>
<evidence type="ECO:0000256" key="3">
    <source>
        <dbReference type="ARBA" id="ARBA00023015"/>
    </source>
</evidence>
<dbReference type="RefSeq" id="WP_345258172.1">
    <property type="nucleotide sequence ID" value="NZ_BAABGY010000018.1"/>
</dbReference>
<keyword evidence="11" id="KW-1185">Reference proteome</keyword>
<evidence type="ECO:0000259" key="8">
    <source>
        <dbReference type="PROSITE" id="PS50110"/>
    </source>
</evidence>
<dbReference type="InterPro" id="IPR016032">
    <property type="entry name" value="Sig_transdc_resp-reg_C-effctor"/>
</dbReference>
<dbReference type="CDD" id="cd00383">
    <property type="entry name" value="trans_reg_C"/>
    <property type="match status" value="1"/>
</dbReference>
<dbReference type="Gene3D" id="1.10.10.10">
    <property type="entry name" value="Winged helix-like DNA-binding domain superfamily/Winged helix DNA-binding domain"/>
    <property type="match status" value="1"/>
</dbReference>
<dbReference type="PANTHER" id="PTHR48111:SF22">
    <property type="entry name" value="REGULATOR OF RPOS"/>
    <property type="match status" value="1"/>
</dbReference>
<dbReference type="Gene3D" id="6.10.250.690">
    <property type="match status" value="1"/>
</dbReference>
<evidence type="ECO:0000256" key="1">
    <source>
        <dbReference type="ARBA" id="ARBA00022553"/>
    </source>
</evidence>
<keyword evidence="2" id="KW-0902">Two-component regulatory system</keyword>
<evidence type="ECO:0000256" key="4">
    <source>
        <dbReference type="ARBA" id="ARBA00023125"/>
    </source>
</evidence>
<feature type="DNA-binding region" description="OmpR/PhoB-type" evidence="7">
    <location>
        <begin position="144"/>
        <end position="242"/>
    </location>
</feature>
<reference evidence="11" key="1">
    <citation type="journal article" date="2019" name="Int. J. Syst. Evol. Microbiol.">
        <title>The Global Catalogue of Microorganisms (GCM) 10K type strain sequencing project: providing services to taxonomists for standard genome sequencing and annotation.</title>
        <authorList>
            <consortium name="The Broad Institute Genomics Platform"/>
            <consortium name="The Broad Institute Genome Sequencing Center for Infectious Disease"/>
            <person name="Wu L."/>
            <person name="Ma J."/>
        </authorList>
    </citation>
    <scope>NUCLEOTIDE SEQUENCE [LARGE SCALE GENOMIC DNA]</scope>
    <source>
        <strain evidence="11">JCM 17919</strain>
    </source>
</reference>
<keyword evidence="5" id="KW-0804">Transcription</keyword>
<dbReference type="Pfam" id="PF00072">
    <property type="entry name" value="Response_reg"/>
    <property type="match status" value="1"/>
</dbReference>
<evidence type="ECO:0000259" key="9">
    <source>
        <dbReference type="PROSITE" id="PS51755"/>
    </source>
</evidence>
<keyword evidence="3" id="KW-0805">Transcription regulation</keyword>
<dbReference type="InterPro" id="IPR036388">
    <property type="entry name" value="WH-like_DNA-bd_sf"/>
</dbReference>
<dbReference type="InterPro" id="IPR001789">
    <property type="entry name" value="Sig_transdc_resp-reg_receiver"/>
</dbReference>
<dbReference type="SMART" id="SM00448">
    <property type="entry name" value="REC"/>
    <property type="match status" value="1"/>
</dbReference>
<evidence type="ECO:0000256" key="5">
    <source>
        <dbReference type="ARBA" id="ARBA00023163"/>
    </source>
</evidence>
<dbReference type="SUPFAM" id="SSF52172">
    <property type="entry name" value="CheY-like"/>
    <property type="match status" value="1"/>
</dbReference>
<dbReference type="InterPro" id="IPR011006">
    <property type="entry name" value="CheY-like_superfamily"/>
</dbReference>
<evidence type="ECO:0000256" key="2">
    <source>
        <dbReference type="ARBA" id="ARBA00023012"/>
    </source>
</evidence>
<dbReference type="Pfam" id="PF00486">
    <property type="entry name" value="Trans_reg_C"/>
    <property type="match status" value="1"/>
</dbReference>
<dbReference type="SMART" id="SM00862">
    <property type="entry name" value="Trans_reg_C"/>
    <property type="match status" value="1"/>
</dbReference>
<proteinExistence type="predicted"/>
<feature type="domain" description="Response regulatory" evidence="8">
    <location>
        <begin position="15"/>
        <end position="129"/>
    </location>
</feature>
<evidence type="ECO:0000256" key="7">
    <source>
        <dbReference type="PROSITE-ProRule" id="PRU01091"/>
    </source>
</evidence>
<accession>A0ABP8HSG8</accession>
<keyword evidence="4 7" id="KW-0238">DNA-binding</keyword>